<evidence type="ECO:0000313" key="2">
    <source>
        <dbReference type="Proteomes" id="UP001163321"/>
    </source>
</evidence>
<dbReference type="Proteomes" id="UP001163321">
    <property type="component" value="Chromosome 4"/>
</dbReference>
<reference evidence="1 2" key="1">
    <citation type="journal article" date="2022" name="bioRxiv">
        <title>The genome of the oomycete Peronosclerospora sorghi, a cosmopolitan pathogen of maize and sorghum, is inflated with dispersed pseudogenes.</title>
        <authorList>
            <person name="Fletcher K."/>
            <person name="Martin F."/>
            <person name="Isakeit T."/>
            <person name="Cavanaugh K."/>
            <person name="Magill C."/>
            <person name="Michelmore R."/>
        </authorList>
    </citation>
    <scope>NUCLEOTIDE SEQUENCE [LARGE SCALE GENOMIC DNA]</scope>
    <source>
        <strain evidence="1">P6</strain>
    </source>
</reference>
<comment type="caution">
    <text evidence="1">The sequence shown here is derived from an EMBL/GenBank/DDBJ whole genome shotgun (WGS) entry which is preliminary data.</text>
</comment>
<proteinExistence type="predicted"/>
<name>A0ACC0W3V2_9STRA</name>
<accession>A0ACC0W3V2</accession>
<sequence length="125" mass="13498">MASQWMMVVSLTLLSALVLGTYTYPKCSDNGQGCCQFGTGLMKNRGFIIVALDEGDMAVTCSKGSLRCSYENPEKQAHEEASLNVSCPDFTSLMESRTEITYLEGVQNKPSADTLATGNVKAPEN</sequence>
<dbReference type="EMBL" id="CM047583">
    <property type="protein sequence ID" value="KAI9913525.1"/>
    <property type="molecule type" value="Genomic_DNA"/>
</dbReference>
<protein>
    <submittedName>
        <fullName evidence="1">Uncharacterized protein</fullName>
    </submittedName>
</protein>
<evidence type="ECO:0000313" key="1">
    <source>
        <dbReference type="EMBL" id="KAI9913525.1"/>
    </source>
</evidence>
<organism evidence="1 2">
    <name type="scientific">Peronosclerospora sorghi</name>
    <dbReference type="NCBI Taxonomy" id="230839"/>
    <lineage>
        <taxon>Eukaryota</taxon>
        <taxon>Sar</taxon>
        <taxon>Stramenopiles</taxon>
        <taxon>Oomycota</taxon>
        <taxon>Peronosporomycetes</taxon>
        <taxon>Peronosporales</taxon>
        <taxon>Peronosporaceae</taxon>
        <taxon>Peronosclerospora</taxon>
    </lineage>
</organism>
<keyword evidence="2" id="KW-1185">Reference proteome</keyword>
<gene>
    <name evidence="1" type="ORF">PsorP6_006193</name>
</gene>